<feature type="compositionally biased region" description="Low complexity" evidence="12">
    <location>
        <begin position="231"/>
        <end position="245"/>
    </location>
</feature>
<reference evidence="15" key="1">
    <citation type="submission" date="2022-10" db="EMBL/GenBank/DDBJ databases">
        <authorList>
            <person name="Hyden B.L."/>
            <person name="Feng K."/>
            <person name="Yates T."/>
            <person name="Jawdy S."/>
            <person name="Smart L.B."/>
            <person name="Muchero W."/>
        </authorList>
    </citation>
    <scope>NUCLEOTIDE SEQUENCE</scope>
    <source>
        <tissue evidence="15">Shoot tip</tissue>
    </source>
</reference>
<dbReference type="Proteomes" id="UP001141253">
    <property type="component" value="Chromosome 13"/>
</dbReference>
<dbReference type="InterPro" id="IPR040168">
    <property type="entry name" value="Not2/3/5"/>
</dbReference>
<dbReference type="EMBL" id="JAPFFI010000015">
    <property type="protein sequence ID" value="KAJ6360169.1"/>
    <property type="molecule type" value="Genomic_DNA"/>
</dbReference>
<dbReference type="InterPro" id="IPR007282">
    <property type="entry name" value="NOT2/3/5_C"/>
</dbReference>
<evidence type="ECO:0000259" key="14">
    <source>
        <dbReference type="Pfam" id="PF04153"/>
    </source>
</evidence>
<keyword evidence="11" id="KW-0175">Coiled coil</keyword>
<evidence type="ECO:0000313" key="15">
    <source>
        <dbReference type="EMBL" id="KAJ6360169.1"/>
    </source>
</evidence>
<comment type="caution">
    <text evidence="15">The sequence shown here is derived from an EMBL/GenBank/DDBJ whole genome shotgun (WGS) entry which is preliminary data.</text>
</comment>
<keyword evidence="5 10" id="KW-0678">Repressor</keyword>
<evidence type="ECO:0000256" key="5">
    <source>
        <dbReference type="ARBA" id="ARBA00022491"/>
    </source>
</evidence>
<evidence type="ECO:0000256" key="2">
    <source>
        <dbReference type="ARBA" id="ARBA00004496"/>
    </source>
</evidence>
<dbReference type="Pfam" id="PF04153">
    <property type="entry name" value="NOT2_3_5_C"/>
    <property type="match status" value="1"/>
</dbReference>
<keyword evidence="16" id="KW-1185">Reference proteome</keyword>
<protein>
    <recommendedName>
        <fullName evidence="17">CCR4-NOT transcription complex subunit 3</fullName>
    </recommendedName>
</protein>
<evidence type="ECO:0000256" key="6">
    <source>
        <dbReference type="ARBA" id="ARBA00022553"/>
    </source>
</evidence>
<feature type="region of interest" description="Disordered" evidence="12">
    <location>
        <begin position="218"/>
        <end position="275"/>
    </location>
</feature>
<evidence type="ECO:0000256" key="3">
    <source>
        <dbReference type="ARBA" id="ARBA00007682"/>
    </source>
</evidence>
<comment type="similarity">
    <text evidence="3 10">Belongs to the CNOT2/3/5 family.</text>
</comment>
<sequence>MGASRKLQGEIDRVLKKVQEGVDVFDSIWNKVYDTDNVNQKEKFEADLKKEIKKLQRYRDQIKTWIQSSEIKDKKVSASYEQALVDARKTIEKEMERFKICEKETKTKAFSKEGLGQQPKTDPKEKAKSETRDWLNNVVGELESQIDNFEAEIEGLTVKKGKTRPPRLTHLETSITRHKLHIKKLELILRLLDNDELSPEEGAPVHSLKTSLATSAPQIPATAASPHHESAVVQDQADDTASQDSNSGIVARTPRAKSSMVGLSAPSTPTGNHAPISVNVQAQTLPGLSAASPTLPGSTSVRGVMENAAPSNPSSPITLGNSMKEEEVAGFPGRISSPSLTDAGLPRGISRGGLSNQPSSSIPLSPGVVPSNGALGSVPLASDIAKRNILGTDDRLGSGGMVQPLASSSNRMILPQAGKAGDGTGAVDSSSSGEAATMGGRVFSPLVTGMQWRPGSSFQNQNELGQFRARTEIAPDQREKFLQRLQQVQQQGHSNILGMPLLTGGNHKQFSAQQNPLLQQFNSQSSSVSQASLGHGVQASGFNVVTSAALQQTNSIHQQSSQQVVMSSGAKDAEIGHSTVEEQQLMQNLPEDSTTESAHTSELGKSLVYEDELTSPYTMDTSAGASGSLTEHLQVPRDIDLSPGQLLQSSQPSSGLGVIGRRSVSDLGAIGDNLTGSAINSGAMHNQLYNLQMLEAAYHKLPQPKDSERARTYIPRHPAATPPSYPQVQLPMASNPAFWERLSMHSYGTDTMFFAFYYQQNTYQQYLAAKELKKHSWRYH</sequence>
<proteinExistence type="inferred from homology"/>
<keyword evidence="6" id="KW-0597">Phosphoprotein</keyword>
<dbReference type="Gene3D" id="2.30.30.1020">
    <property type="entry name" value="CCR4-NOT complex subunit 2/3/5, C-terminal domain"/>
    <property type="match status" value="1"/>
</dbReference>
<reference evidence="15" key="2">
    <citation type="journal article" date="2023" name="Int. J. Mol. Sci.">
        <title>De Novo Assembly and Annotation of 11 Diverse Shrub Willow (Salix) Genomes Reveals Novel Gene Organization in Sex-Linked Regions.</title>
        <authorList>
            <person name="Hyden B."/>
            <person name="Feng K."/>
            <person name="Yates T.B."/>
            <person name="Jawdy S."/>
            <person name="Cereghino C."/>
            <person name="Smart L.B."/>
            <person name="Muchero W."/>
        </authorList>
    </citation>
    <scope>NUCLEOTIDE SEQUENCE</scope>
    <source>
        <tissue evidence="15">Shoot tip</tissue>
    </source>
</reference>
<dbReference type="PANTHER" id="PTHR23326">
    <property type="entry name" value="CCR4 NOT-RELATED"/>
    <property type="match status" value="1"/>
</dbReference>
<comment type="subcellular location">
    <subcellularLocation>
        <location evidence="2 10">Cytoplasm</location>
    </subcellularLocation>
    <subcellularLocation>
        <location evidence="1 10">Nucleus</location>
    </subcellularLocation>
</comment>
<dbReference type="InterPro" id="IPR012270">
    <property type="entry name" value="CCR4-NOT_su3/5"/>
</dbReference>
<evidence type="ECO:0000256" key="9">
    <source>
        <dbReference type="ARBA" id="ARBA00023242"/>
    </source>
</evidence>
<dbReference type="PIRSF" id="PIRSF005290">
    <property type="entry name" value="NOT_su_3_5"/>
    <property type="match status" value="1"/>
</dbReference>
<evidence type="ECO:0000256" key="10">
    <source>
        <dbReference type="PIRNR" id="PIRNR005290"/>
    </source>
</evidence>
<evidence type="ECO:0000313" key="16">
    <source>
        <dbReference type="Proteomes" id="UP001141253"/>
    </source>
</evidence>
<feature type="domain" description="CCR4-Not complex component Not N-terminal" evidence="13">
    <location>
        <begin position="4"/>
        <end position="201"/>
    </location>
</feature>
<gene>
    <name evidence="15" type="ORF">OIU77_004223</name>
</gene>
<feature type="region of interest" description="Disordered" evidence="12">
    <location>
        <begin position="110"/>
        <end position="132"/>
    </location>
</feature>
<keyword evidence="7 10" id="KW-0805">Transcription regulation</keyword>
<keyword evidence="4 10" id="KW-0963">Cytoplasm</keyword>
<feature type="domain" description="NOT2/NOT3/NOT5 C-terminal" evidence="14">
    <location>
        <begin position="698"/>
        <end position="780"/>
    </location>
</feature>
<evidence type="ECO:0000256" key="1">
    <source>
        <dbReference type="ARBA" id="ARBA00004123"/>
    </source>
</evidence>
<name>A0ABQ9AV49_9ROSI</name>
<keyword evidence="8 10" id="KW-0804">Transcription</keyword>
<dbReference type="Pfam" id="PF04065">
    <property type="entry name" value="Not3"/>
    <property type="match status" value="1"/>
</dbReference>
<evidence type="ECO:0000256" key="7">
    <source>
        <dbReference type="ARBA" id="ARBA00023015"/>
    </source>
</evidence>
<keyword evidence="9 10" id="KW-0539">Nucleus</keyword>
<evidence type="ECO:0008006" key="17">
    <source>
        <dbReference type="Google" id="ProtNLM"/>
    </source>
</evidence>
<feature type="compositionally biased region" description="Basic and acidic residues" evidence="12">
    <location>
        <begin position="121"/>
        <end position="132"/>
    </location>
</feature>
<dbReference type="InterPro" id="IPR007207">
    <property type="entry name" value="Not_N"/>
</dbReference>
<feature type="coiled-coil region" evidence="11">
    <location>
        <begin position="132"/>
        <end position="159"/>
    </location>
</feature>
<organism evidence="15 16">
    <name type="scientific">Salix suchowensis</name>
    <dbReference type="NCBI Taxonomy" id="1278906"/>
    <lineage>
        <taxon>Eukaryota</taxon>
        <taxon>Viridiplantae</taxon>
        <taxon>Streptophyta</taxon>
        <taxon>Embryophyta</taxon>
        <taxon>Tracheophyta</taxon>
        <taxon>Spermatophyta</taxon>
        <taxon>Magnoliopsida</taxon>
        <taxon>eudicotyledons</taxon>
        <taxon>Gunneridae</taxon>
        <taxon>Pentapetalae</taxon>
        <taxon>rosids</taxon>
        <taxon>fabids</taxon>
        <taxon>Malpighiales</taxon>
        <taxon>Salicaceae</taxon>
        <taxon>Saliceae</taxon>
        <taxon>Salix</taxon>
    </lineage>
</organism>
<evidence type="ECO:0000256" key="4">
    <source>
        <dbReference type="ARBA" id="ARBA00022490"/>
    </source>
</evidence>
<evidence type="ECO:0000256" key="8">
    <source>
        <dbReference type="ARBA" id="ARBA00023163"/>
    </source>
</evidence>
<accession>A0ABQ9AV49</accession>
<dbReference type="InterPro" id="IPR038635">
    <property type="entry name" value="CCR4-NOT_su2/3/5_C_sf"/>
</dbReference>
<evidence type="ECO:0000256" key="12">
    <source>
        <dbReference type="SAM" id="MobiDB-lite"/>
    </source>
</evidence>
<evidence type="ECO:0000259" key="13">
    <source>
        <dbReference type="Pfam" id="PF04065"/>
    </source>
</evidence>
<evidence type="ECO:0000256" key="11">
    <source>
        <dbReference type="SAM" id="Coils"/>
    </source>
</evidence>